<name>A0A3A1QWV7_9BACI</name>
<dbReference type="InterPro" id="IPR006016">
    <property type="entry name" value="UspA"/>
</dbReference>
<keyword evidence="5" id="KW-1185">Reference proteome</keyword>
<sequence length="149" mass="16381">MTLKYKNILVAVDGSKEAEWAFKKSIDIALRNEAKLSIIHVIDSRSFATVESYDQAVGEQASKYADEIMTSYKEQAQRAGLTDVHTLIEYGSPKVVIPKDGAKKVQADLIVCGATGLSAMERFLIGSVSEHITRSAECDVLVVRTDDRD</sequence>
<evidence type="ECO:0000256" key="2">
    <source>
        <dbReference type="PIRNR" id="PIRNR006276"/>
    </source>
</evidence>
<dbReference type="Gene3D" id="3.40.50.620">
    <property type="entry name" value="HUPs"/>
    <property type="match status" value="1"/>
</dbReference>
<comment type="caution">
    <text evidence="4">The sequence shown here is derived from an EMBL/GenBank/DDBJ whole genome shotgun (WGS) entry which is preliminary data.</text>
</comment>
<dbReference type="PANTHER" id="PTHR46268:SF6">
    <property type="entry name" value="UNIVERSAL STRESS PROTEIN UP12"/>
    <property type="match status" value="1"/>
</dbReference>
<dbReference type="CDD" id="cd00293">
    <property type="entry name" value="USP-like"/>
    <property type="match status" value="1"/>
</dbReference>
<dbReference type="Pfam" id="PF00582">
    <property type="entry name" value="Usp"/>
    <property type="match status" value="1"/>
</dbReference>
<dbReference type="Proteomes" id="UP000265801">
    <property type="component" value="Unassembled WGS sequence"/>
</dbReference>
<evidence type="ECO:0000259" key="3">
    <source>
        <dbReference type="Pfam" id="PF00582"/>
    </source>
</evidence>
<dbReference type="InterPro" id="IPR006015">
    <property type="entry name" value="Universal_stress_UspA"/>
</dbReference>
<dbReference type="OrthoDB" id="9789668at2"/>
<dbReference type="PIRSF" id="PIRSF006276">
    <property type="entry name" value="UspA"/>
    <property type="match status" value="1"/>
</dbReference>
<evidence type="ECO:0000256" key="1">
    <source>
        <dbReference type="ARBA" id="ARBA00008791"/>
    </source>
</evidence>
<dbReference type="PRINTS" id="PR01438">
    <property type="entry name" value="UNVRSLSTRESS"/>
</dbReference>
<accession>A0A3A1QWV7</accession>
<reference evidence="4 5" key="1">
    <citation type="submission" date="2018-09" db="EMBL/GenBank/DDBJ databases">
        <title>Bacillus saliacetes sp. nov., isolated from Thai shrimp paste (Ka-pi).</title>
        <authorList>
            <person name="Daroonpunt R."/>
            <person name="Tanasupawat S."/>
            <person name="Yiamsombut S."/>
        </authorList>
    </citation>
    <scope>NUCLEOTIDE SEQUENCE [LARGE SCALE GENOMIC DNA]</scope>
    <source>
        <strain evidence="4 5">SKP7-4</strain>
    </source>
</reference>
<dbReference type="SUPFAM" id="SSF52402">
    <property type="entry name" value="Adenine nucleotide alpha hydrolases-like"/>
    <property type="match status" value="1"/>
</dbReference>
<dbReference type="EMBL" id="QXIR01000030">
    <property type="protein sequence ID" value="RIW29682.1"/>
    <property type="molecule type" value="Genomic_DNA"/>
</dbReference>
<proteinExistence type="inferred from homology"/>
<dbReference type="InterPro" id="IPR014729">
    <property type="entry name" value="Rossmann-like_a/b/a_fold"/>
</dbReference>
<comment type="similarity">
    <text evidence="1 2">Belongs to the universal stress protein A family.</text>
</comment>
<gene>
    <name evidence="4" type="ORF">D3H55_18055</name>
</gene>
<dbReference type="RefSeq" id="WP_119548712.1">
    <property type="nucleotide sequence ID" value="NZ_QXIR01000030.1"/>
</dbReference>
<feature type="domain" description="UspA" evidence="3">
    <location>
        <begin position="5"/>
        <end position="144"/>
    </location>
</feature>
<evidence type="ECO:0000313" key="4">
    <source>
        <dbReference type="EMBL" id="RIW29682.1"/>
    </source>
</evidence>
<evidence type="ECO:0000313" key="5">
    <source>
        <dbReference type="Proteomes" id="UP000265801"/>
    </source>
</evidence>
<organism evidence="4 5">
    <name type="scientific">Bacillus salacetis</name>
    <dbReference type="NCBI Taxonomy" id="2315464"/>
    <lineage>
        <taxon>Bacteria</taxon>
        <taxon>Bacillati</taxon>
        <taxon>Bacillota</taxon>
        <taxon>Bacilli</taxon>
        <taxon>Bacillales</taxon>
        <taxon>Bacillaceae</taxon>
        <taxon>Bacillus</taxon>
    </lineage>
</organism>
<protein>
    <recommendedName>
        <fullName evidence="2">Universal stress protein</fullName>
    </recommendedName>
</protein>
<dbReference type="AlphaFoldDB" id="A0A3A1QWV7"/>
<dbReference type="PANTHER" id="PTHR46268">
    <property type="entry name" value="STRESS RESPONSE PROTEIN NHAX"/>
    <property type="match status" value="1"/>
</dbReference>